<accession>A0A4C1SVF8</accession>
<evidence type="ECO:0000313" key="2">
    <source>
        <dbReference type="Proteomes" id="UP000299102"/>
    </source>
</evidence>
<gene>
    <name evidence="1" type="ORF">EVAR_71934_1</name>
</gene>
<dbReference type="AlphaFoldDB" id="A0A4C1SVF8"/>
<evidence type="ECO:0000313" key="1">
    <source>
        <dbReference type="EMBL" id="GBP06152.1"/>
    </source>
</evidence>
<name>A0A4C1SVF8_EUMVA</name>
<dbReference type="STRING" id="151549.A0A4C1SVF8"/>
<sequence>MVKKLGPPELINGPGPSEAYFNLYWHSNMLPTIGEVEEECSSLEPQSLTNGYEVGGDWEAELRVEK</sequence>
<dbReference type="EMBL" id="BGZK01007907">
    <property type="protein sequence ID" value="GBP06152.1"/>
    <property type="molecule type" value="Genomic_DNA"/>
</dbReference>
<protein>
    <submittedName>
        <fullName evidence="1">Uncharacterized protein</fullName>
    </submittedName>
</protein>
<dbReference type="Proteomes" id="UP000299102">
    <property type="component" value="Unassembled WGS sequence"/>
</dbReference>
<reference evidence="1 2" key="1">
    <citation type="journal article" date="2019" name="Commun. Biol.">
        <title>The bagworm genome reveals a unique fibroin gene that provides high tensile strength.</title>
        <authorList>
            <person name="Kono N."/>
            <person name="Nakamura H."/>
            <person name="Ohtoshi R."/>
            <person name="Tomita M."/>
            <person name="Numata K."/>
            <person name="Arakawa K."/>
        </authorList>
    </citation>
    <scope>NUCLEOTIDE SEQUENCE [LARGE SCALE GENOMIC DNA]</scope>
</reference>
<proteinExistence type="predicted"/>
<organism evidence="1 2">
    <name type="scientific">Eumeta variegata</name>
    <name type="common">Bagworm moth</name>
    <name type="synonym">Eumeta japonica</name>
    <dbReference type="NCBI Taxonomy" id="151549"/>
    <lineage>
        <taxon>Eukaryota</taxon>
        <taxon>Metazoa</taxon>
        <taxon>Ecdysozoa</taxon>
        <taxon>Arthropoda</taxon>
        <taxon>Hexapoda</taxon>
        <taxon>Insecta</taxon>
        <taxon>Pterygota</taxon>
        <taxon>Neoptera</taxon>
        <taxon>Endopterygota</taxon>
        <taxon>Lepidoptera</taxon>
        <taxon>Glossata</taxon>
        <taxon>Ditrysia</taxon>
        <taxon>Tineoidea</taxon>
        <taxon>Psychidae</taxon>
        <taxon>Oiketicinae</taxon>
        <taxon>Eumeta</taxon>
    </lineage>
</organism>
<dbReference type="OrthoDB" id="42382at2759"/>
<comment type="caution">
    <text evidence="1">The sequence shown here is derived from an EMBL/GenBank/DDBJ whole genome shotgun (WGS) entry which is preliminary data.</text>
</comment>
<keyword evidence="2" id="KW-1185">Reference proteome</keyword>